<name>A0A9P1BT22_9DINO</name>
<dbReference type="Proteomes" id="UP001152797">
    <property type="component" value="Unassembled WGS sequence"/>
</dbReference>
<gene>
    <name evidence="2" type="ORF">C1SCF055_LOCUS6928</name>
</gene>
<dbReference type="EMBL" id="CAMXCT020000446">
    <property type="protein sequence ID" value="CAL1132314.1"/>
    <property type="molecule type" value="Genomic_DNA"/>
</dbReference>
<accession>A0A9P1BT22</accession>
<dbReference type="EMBL" id="CAMXCT010000446">
    <property type="protein sequence ID" value="CAI3978939.1"/>
    <property type="molecule type" value="Genomic_DNA"/>
</dbReference>
<dbReference type="OrthoDB" id="447914at2759"/>
<comment type="caution">
    <text evidence="2">The sequence shown here is derived from an EMBL/GenBank/DDBJ whole genome shotgun (WGS) entry which is preliminary data.</text>
</comment>
<feature type="compositionally biased region" description="Basic and acidic residues" evidence="1">
    <location>
        <begin position="317"/>
        <end position="337"/>
    </location>
</feature>
<reference evidence="2" key="1">
    <citation type="submission" date="2022-10" db="EMBL/GenBank/DDBJ databases">
        <authorList>
            <person name="Chen Y."/>
            <person name="Dougan E. K."/>
            <person name="Chan C."/>
            <person name="Rhodes N."/>
            <person name="Thang M."/>
        </authorList>
    </citation>
    <scope>NUCLEOTIDE SEQUENCE</scope>
</reference>
<organism evidence="2">
    <name type="scientific">Cladocopium goreaui</name>
    <dbReference type="NCBI Taxonomy" id="2562237"/>
    <lineage>
        <taxon>Eukaryota</taxon>
        <taxon>Sar</taxon>
        <taxon>Alveolata</taxon>
        <taxon>Dinophyceae</taxon>
        <taxon>Suessiales</taxon>
        <taxon>Symbiodiniaceae</taxon>
        <taxon>Cladocopium</taxon>
    </lineage>
</organism>
<keyword evidence="4" id="KW-1185">Reference proteome</keyword>
<evidence type="ECO:0000313" key="4">
    <source>
        <dbReference type="Proteomes" id="UP001152797"/>
    </source>
</evidence>
<dbReference type="EMBL" id="CAMXCT030000446">
    <property type="protein sequence ID" value="CAL4766251.1"/>
    <property type="molecule type" value="Genomic_DNA"/>
</dbReference>
<evidence type="ECO:0000313" key="3">
    <source>
        <dbReference type="EMBL" id="CAL1132314.1"/>
    </source>
</evidence>
<reference evidence="3" key="2">
    <citation type="submission" date="2024-04" db="EMBL/GenBank/DDBJ databases">
        <authorList>
            <person name="Chen Y."/>
            <person name="Shah S."/>
            <person name="Dougan E. K."/>
            <person name="Thang M."/>
            <person name="Chan C."/>
        </authorList>
    </citation>
    <scope>NUCLEOTIDE SEQUENCE [LARGE SCALE GENOMIC DNA]</scope>
</reference>
<proteinExistence type="predicted"/>
<evidence type="ECO:0000313" key="2">
    <source>
        <dbReference type="EMBL" id="CAI3978939.1"/>
    </source>
</evidence>
<evidence type="ECO:0000256" key="1">
    <source>
        <dbReference type="SAM" id="MobiDB-lite"/>
    </source>
</evidence>
<sequence>MSLVDSTAVFEARAASIGVPDDVVAAMALKGWVSHGTYAFAVATQPGADEQAFLDGVIIPLLGGADHIAAPKLRRLFFESHTLTSAELRRQVDSTEQEAPRKLPAPEISQRMEMLQARIRPLIVANFMEPSHHLINSLVQCVEDGRVRYIEWSRCTSRTQEVNNIKEDGDLKIWKTDSTGTIKATTKEPSIVASLNTELDVHNALRRRGVAYEIAQAMTFEVHEAIINYFFFELKKDPMEGFGQVTLQQVAAADRELHVRLAEATRGGFKTGPAGELPLDIHVKRILDGPELKWMLMPLPKRAAGKPTTDGPSKSSNDAESKRNKAEPNKTKQDSLKLKRLKRTPMPKKLVGCVPCNDEGQPLCFAFNLGTCASSSDCPKGLHMCCKKGCNKRHAFVACINEEVQPVAASRKRGTAAVKVDDSRPSEPVAKRKRLVTGLQPRGGRAPLLLSDFKFKIDVTSEDVDIPSHISESVHPPFQGIPIHSKLISSRLVSEVGDEGEKRTRVVSTFGVFRSPFEFLHRAMTLEHPLDTPHNVDKCNLKAILFIRDHSASEVVQFRAKQLKKYMSRAAQMSEEEFRFKETLDVDVRRVLEGKRLLLFKEMAADANVGDETLFQELTEGFRLTGEMPQSKQFPAKLKPAMISVQQLRESSVWAKKMIHSSCRRVGSDPEIAKAVFEETQQQLKGRERKGRGELWFDKLRLTLVMSLYKTLLTGGVPPSSSLRVLRLLLRVRVSKFRED</sequence>
<dbReference type="AlphaFoldDB" id="A0A9P1BT22"/>
<protein>
    <submittedName>
        <fullName evidence="2">Uncharacterized protein</fullName>
    </submittedName>
</protein>
<feature type="region of interest" description="Disordered" evidence="1">
    <location>
        <begin position="301"/>
        <end position="339"/>
    </location>
</feature>